<evidence type="ECO:0000313" key="1">
    <source>
        <dbReference type="EMBL" id="MBC9976629.1"/>
    </source>
</evidence>
<dbReference type="RefSeq" id="WP_188098226.1">
    <property type="nucleotide sequence ID" value="NZ_JAANIH010000008.1"/>
</dbReference>
<dbReference type="Proteomes" id="UP000639516">
    <property type="component" value="Unassembled WGS sequence"/>
</dbReference>
<reference evidence="1 2" key="1">
    <citation type="journal article" date="2020" name="Arch. Microbiol.">
        <title>Bradyrhizobium campsiandrae sp. nov., a nitrogen-fixing bacterial strain isolated from a native leguminous tree from the Amazon adapted to flooded conditions.</title>
        <authorList>
            <person name="Cabral Michel D."/>
            <person name="Martins da Costa E."/>
            <person name="Azarias Guimaraes A."/>
            <person name="Soares de Carvalho T."/>
            <person name="Santos de Castro Caputo P."/>
            <person name="Willems A."/>
            <person name="de Souza Moreira F.M."/>
        </authorList>
    </citation>
    <scope>NUCLEOTIDE SEQUENCE [LARGE SCALE GENOMIC DNA]</scope>
    <source>
        <strain evidence="2">INPA 384B</strain>
    </source>
</reference>
<name>A0ABR7TXG0_9BRAD</name>
<sequence>MPVPSYELSRLDANTFEHLVNSLALRILGAGHTGFGPGPDAGRDGFFEGAAPYPSESENWSGTWYIQSKFLAPHLSKDPQKWLVDRVEEELRAFENSASPRIWPDIWIVATNIEPSGAAETGSFDRIRDIVRKARPQLAKRFHIWGGRKILDLLAIYPEIADYYCEFISSGQVLARLYEQTIASQAQVEEIIRYLVVTQFSEQQYTKLEQAGSTTDNRPGIQRLFADIPFACKSNEMSGMAATTLARALAQTQRVRSIIDSPDDWHRWQRHPSRARTWFVKGGPGQGKSTLTQFISQIQRAALILQERGPVVLPAQRALAEDICAVATKKKLWPLVPRIPLIVDLKEFAFWFSQRGKRLTDRMIAYFSETLTNQIGEPVHAGALRRVFGSSRWLFVFDGLDEVPSDVKDSVASEVTHFINDVLVGYGSDAAIICTSRPQGYSGQFSEIEAAIVELVSLSREQALACAEPLLALDRSEGEHKAYMKILGDALQSEAIAEIMTTPLQAHIMGVIVRDGGKPPERKWQLYNTFYEIIKKREANRNLPDRRLALLLREGDKLLKALHNRLGFELHARAETSKGAITSLERK</sequence>
<proteinExistence type="predicted"/>
<dbReference type="EMBL" id="JAATTO010000001">
    <property type="protein sequence ID" value="MBC9976629.1"/>
    <property type="molecule type" value="Genomic_DNA"/>
</dbReference>
<organism evidence="1 2">
    <name type="scientific">Bradyrhizobium campsiandrae</name>
    <dbReference type="NCBI Taxonomy" id="1729892"/>
    <lineage>
        <taxon>Bacteria</taxon>
        <taxon>Pseudomonadati</taxon>
        <taxon>Pseudomonadota</taxon>
        <taxon>Alphaproteobacteria</taxon>
        <taxon>Hyphomicrobiales</taxon>
        <taxon>Nitrobacteraceae</taxon>
        <taxon>Bradyrhizobium</taxon>
    </lineage>
</organism>
<gene>
    <name evidence="1" type="ORF">HA482_00200</name>
</gene>
<accession>A0ABR7TXG0</accession>
<dbReference type="InterPro" id="IPR027417">
    <property type="entry name" value="P-loop_NTPase"/>
</dbReference>
<dbReference type="Gene3D" id="3.40.50.300">
    <property type="entry name" value="P-loop containing nucleotide triphosphate hydrolases"/>
    <property type="match status" value="1"/>
</dbReference>
<protein>
    <recommendedName>
        <fullName evidence="3">NACHT domain-containing protein</fullName>
    </recommendedName>
</protein>
<comment type="caution">
    <text evidence="1">The sequence shown here is derived from an EMBL/GenBank/DDBJ whole genome shotgun (WGS) entry which is preliminary data.</text>
</comment>
<keyword evidence="2" id="KW-1185">Reference proteome</keyword>
<evidence type="ECO:0008006" key="3">
    <source>
        <dbReference type="Google" id="ProtNLM"/>
    </source>
</evidence>
<evidence type="ECO:0000313" key="2">
    <source>
        <dbReference type="Proteomes" id="UP000639516"/>
    </source>
</evidence>